<reference evidence="1" key="1">
    <citation type="submission" date="2018-05" db="EMBL/GenBank/DDBJ databases">
        <authorList>
            <person name="Lanie J.A."/>
            <person name="Ng W.-L."/>
            <person name="Kazmierczak K.M."/>
            <person name="Andrzejewski T.M."/>
            <person name="Davidsen T.M."/>
            <person name="Wayne K.J."/>
            <person name="Tettelin H."/>
            <person name="Glass J.I."/>
            <person name="Rusch D."/>
            <person name="Podicherti R."/>
            <person name="Tsui H.-C.T."/>
            <person name="Winkler M.E."/>
        </authorList>
    </citation>
    <scope>NUCLEOTIDE SEQUENCE</scope>
</reference>
<dbReference type="AlphaFoldDB" id="A0A381VN08"/>
<dbReference type="InterPro" id="IPR027417">
    <property type="entry name" value="P-loop_NTPase"/>
</dbReference>
<proteinExistence type="predicted"/>
<dbReference type="Gene3D" id="3.40.50.300">
    <property type="entry name" value="P-loop containing nucleotide triphosphate hydrolases"/>
    <property type="match status" value="1"/>
</dbReference>
<evidence type="ECO:0000313" key="1">
    <source>
        <dbReference type="EMBL" id="SVA41700.1"/>
    </source>
</evidence>
<dbReference type="SUPFAM" id="SSF52540">
    <property type="entry name" value="P-loop containing nucleoside triphosphate hydrolases"/>
    <property type="match status" value="1"/>
</dbReference>
<feature type="non-terminal residue" evidence="1">
    <location>
        <position position="167"/>
    </location>
</feature>
<sequence>VADEVGLGKTMVAKGVIARAIAHLWDDIERIDVIYICSNRAIADQNLRKLNVFGDQTFSFASRLTMIAKEIRELRGNKVNFVSFTPGTSFDLKSSLGMAGERVLLWHILRLLWGPRLLDCEPAQRVFQGRLGSLDRFKEMASAAKSDLSQLDRDLVDAFGEQLAGTD</sequence>
<accession>A0A381VN08</accession>
<evidence type="ECO:0008006" key="2">
    <source>
        <dbReference type="Google" id="ProtNLM"/>
    </source>
</evidence>
<protein>
    <recommendedName>
        <fullName evidence="2">Helicase ATP-binding domain-containing protein</fullName>
    </recommendedName>
</protein>
<gene>
    <name evidence="1" type="ORF">METZ01_LOCUS94554</name>
</gene>
<dbReference type="EMBL" id="UINC01009293">
    <property type="protein sequence ID" value="SVA41700.1"/>
    <property type="molecule type" value="Genomic_DNA"/>
</dbReference>
<feature type="non-terminal residue" evidence="1">
    <location>
        <position position="1"/>
    </location>
</feature>
<name>A0A381VN08_9ZZZZ</name>
<organism evidence="1">
    <name type="scientific">marine metagenome</name>
    <dbReference type="NCBI Taxonomy" id="408172"/>
    <lineage>
        <taxon>unclassified sequences</taxon>
        <taxon>metagenomes</taxon>
        <taxon>ecological metagenomes</taxon>
    </lineage>
</organism>